<organism evidence="2 3">
    <name type="scientific">Chloroflexus islandicus</name>
    <dbReference type="NCBI Taxonomy" id="1707952"/>
    <lineage>
        <taxon>Bacteria</taxon>
        <taxon>Bacillati</taxon>
        <taxon>Chloroflexota</taxon>
        <taxon>Chloroflexia</taxon>
        <taxon>Chloroflexales</taxon>
        <taxon>Chloroflexineae</taxon>
        <taxon>Chloroflexaceae</taxon>
        <taxon>Chloroflexus</taxon>
    </lineage>
</organism>
<evidence type="ECO:0000313" key="2">
    <source>
        <dbReference type="EMBL" id="OAN44285.1"/>
    </source>
</evidence>
<dbReference type="EMBL" id="LWQS01000069">
    <property type="protein sequence ID" value="OAN44285.1"/>
    <property type="molecule type" value="Genomic_DNA"/>
</dbReference>
<dbReference type="PANTHER" id="PTHR33933">
    <property type="entry name" value="NUCLEOTIDYLTRANSFERASE"/>
    <property type="match status" value="1"/>
</dbReference>
<proteinExistence type="predicted"/>
<dbReference type="InterPro" id="IPR052548">
    <property type="entry name" value="Type_VII_TA_antitoxin"/>
</dbReference>
<dbReference type="InterPro" id="IPR002934">
    <property type="entry name" value="Polymerase_NTP_transf_dom"/>
</dbReference>
<sequence>MITIMTTDQAVQATDWQMSTLSEIIQQCKAALAAYYGARFRGLILYGSVARGESDPTSDIDLLILLDQPFDYVSELRQIIDILYPVQLDSPWLISAKPVPVGDFERGAIQLYRNITHSTHIRM</sequence>
<dbReference type="Gene3D" id="3.30.460.10">
    <property type="entry name" value="Beta Polymerase, domain 2"/>
    <property type="match status" value="1"/>
</dbReference>
<name>A0A178M8D1_9CHLR</name>
<evidence type="ECO:0000259" key="1">
    <source>
        <dbReference type="Pfam" id="PF01909"/>
    </source>
</evidence>
<dbReference type="Proteomes" id="UP000078287">
    <property type="component" value="Unassembled WGS sequence"/>
</dbReference>
<dbReference type="PANTHER" id="PTHR33933:SF1">
    <property type="entry name" value="PROTEIN ADENYLYLTRANSFERASE MNTA-RELATED"/>
    <property type="match status" value="1"/>
</dbReference>
<dbReference type="AlphaFoldDB" id="A0A178M8D1"/>
<feature type="domain" description="Polymerase nucleotidyl transferase" evidence="1">
    <location>
        <begin position="42"/>
        <end position="79"/>
    </location>
</feature>
<dbReference type="Pfam" id="PF01909">
    <property type="entry name" value="NTP_transf_2"/>
    <property type="match status" value="1"/>
</dbReference>
<evidence type="ECO:0000313" key="3">
    <source>
        <dbReference type="Proteomes" id="UP000078287"/>
    </source>
</evidence>
<dbReference type="InterPro" id="IPR043519">
    <property type="entry name" value="NT_sf"/>
</dbReference>
<dbReference type="SUPFAM" id="SSF81301">
    <property type="entry name" value="Nucleotidyltransferase"/>
    <property type="match status" value="1"/>
</dbReference>
<dbReference type="GO" id="GO:0016779">
    <property type="term" value="F:nucleotidyltransferase activity"/>
    <property type="evidence" value="ECO:0007669"/>
    <property type="project" value="InterPro"/>
</dbReference>
<accession>A0A178M8D1</accession>
<comment type="caution">
    <text evidence="2">The sequence shown here is derived from an EMBL/GenBank/DDBJ whole genome shotgun (WGS) entry which is preliminary data.</text>
</comment>
<protein>
    <recommendedName>
        <fullName evidence="1">Polymerase nucleotidyl transferase domain-containing protein</fullName>
    </recommendedName>
</protein>
<keyword evidence="3" id="KW-1185">Reference proteome</keyword>
<reference evidence="2 3" key="1">
    <citation type="submission" date="2016-04" db="EMBL/GenBank/DDBJ databases">
        <title>Chloroflexus islandicus sp. nov., a thermophilic filamentous anoxygenic phototrophic bacterium from geyser Strokkur (Iceland).</title>
        <authorList>
            <person name="Gaisin V.A."/>
            <person name="Kalashnikov A.M."/>
            <person name="Sukhacheva M.V."/>
            <person name="Grouzdev D.S."/>
            <person name="Ivanov T.M."/>
            <person name="Kuznetsov B."/>
            <person name="Gorlenko V.M."/>
        </authorList>
    </citation>
    <scope>NUCLEOTIDE SEQUENCE [LARGE SCALE GENOMIC DNA]</scope>
    <source>
        <strain evidence="3">isl-2</strain>
    </source>
</reference>
<gene>
    <name evidence="2" type="ORF">A6A03_17190</name>
</gene>
<dbReference type="STRING" id="1707952.A6A03_17190"/>
<dbReference type="CDD" id="cd05403">
    <property type="entry name" value="NT_KNTase_like"/>
    <property type="match status" value="1"/>
</dbReference>